<evidence type="ECO:0000256" key="3">
    <source>
        <dbReference type="RuleBase" id="RU000363"/>
    </source>
</evidence>
<name>A0A381DJD0_9BACT</name>
<dbReference type="SUPFAM" id="SSF51735">
    <property type="entry name" value="NAD(P)-binding Rossmann-fold domains"/>
    <property type="match status" value="1"/>
</dbReference>
<proteinExistence type="inferred from homology"/>
<dbReference type="GO" id="GO:0006633">
    <property type="term" value="P:fatty acid biosynthetic process"/>
    <property type="evidence" value="ECO:0007669"/>
    <property type="project" value="TreeGrafter"/>
</dbReference>
<dbReference type="InterPro" id="IPR002347">
    <property type="entry name" value="SDR_fam"/>
</dbReference>
<dbReference type="EC" id="1.1.1.100" evidence="4"/>
<keyword evidence="5" id="KW-1185">Reference proteome</keyword>
<dbReference type="InterPro" id="IPR036291">
    <property type="entry name" value="NAD(P)-bd_dom_sf"/>
</dbReference>
<evidence type="ECO:0000256" key="2">
    <source>
        <dbReference type="ARBA" id="ARBA00023002"/>
    </source>
</evidence>
<dbReference type="CDD" id="cd05233">
    <property type="entry name" value="SDR_c"/>
    <property type="match status" value="1"/>
</dbReference>
<evidence type="ECO:0000256" key="1">
    <source>
        <dbReference type="ARBA" id="ARBA00006484"/>
    </source>
</evidence>
<sequence>MKVMVISGTSRGIGKYLSQYYLKRNFIVCGCARANSSITHKNYRHFCLDISDEKAVVSMIKKIQKEFKHIDILLNNAGIASMNHILLTPLKSVENIFNVNFKGTFLLLREVAKVMSLTSKKMQNPHFRIVNFATVATPLRLQGESIYAASKAAIVNFSQIASYELAPFGITINCIGPTPIKTDLIKGVDDKKMNSLINTQAIKRYGEFSDISNTIDFFIDEKSDFITGQCIYLGGING</sequence>
<dbReference type="OrthoDB" id="5359522at2"/>
<evidence type="ECO:0000313" key="4">
    <source>
        <dbReference type="EMBL" id="SUX10745.1"/>
    </source>
</evidence>
<dbReference type="Gene3D" id="3.40.50.720">
    <property type="entry name" value="NAD(P)-binding Rossmann-like Domain"/>
    <property type="match status" value="1"/>
</dbReference>
<dbReference type="EMBL" id="UFVD01000001">
    <property type="protein sequence ID" value="SUX10745.1"/>
    <property type="molecule type" value="Genomic_DNA"/>
</dbReference>
<dbReference type="Proteomes" id="UP000254920">
    <property type="component" value="Unassembled WGS sequence"/>
</dbReference>
<dbReference type="GO" id="GO:0048038">
    <property type="term" value="F:quinone binding"/>
    <property type="evidence" value="ECO:0007669"/>
    <property type="project" value="TreeGrafter"/>
</dbReference>
<protein>
    <submittedName>
        <fullName evidence="4">NAD dependent epimerase/dehydratase family protein</fullName>
        <ecNumber evidence="4">1.1.1.100</ecNumber>
    </submittedName>
</protein>
<dbReference type="PANTHER" id="PTHR42760">
    <property type="entry name" value="SHORT-CHAIN DEHYDROGENASES/REDUCTASES FAMILY MEMBER"/>
    <property type="match status" value="1"/>
</dbReference>
<comment type="similarity">
    <text evidence="1 3">Belongs to the short-chain dehydrogenases/reductases (SDR) family.</text>
</comment>
<evidence type="ECO:0000313" key="5">
    <source>
        <dbReference type="Proteomes" id="UP000254920"/>
    </source>
</evidence>
<accession>A0A381DJD0</accession>
<reference evidence="4 5" key="1">
    <citation type="submission" date="2018-06" db="EMBL/GenBank/DDBJ databases">
        <authorList>
            <consortium name="Pathogen Informatics"/>
            <person name="Doyle S."/>
        </authorList>
    </citation>
    <scope>NUCLEOTIDE SEQUENCE [LARGE SCALE GENOMIC DNA]</scope>
    <source>
        <strain evidence="4 5">NCTC12475</strain>
    </source>
</reference>
<dbReference type="PRINTS" id="PR00080">
    <property type="entry name" value="SDRFAMILY"/>
</dbReference>
<organism evidence="4 5">
    <name type="scientific">Campylobacter sputorum subsp. sputorum</name>
    <dbReference type="NCBI Taxonomy" id="32024"/>
    <lineage>
        <taxon>Bacteria</taxon>
        <taxon>Pseudomonadati</taxon>
        <taxon>Campylobacterota</taxon>
        <taxon>Epsilonproteobacteria</taxon>
        <taxon>Campylobacterales</taxon>
        <taxon>Campylobacteraceae</taxon>
        <taxon>Campylobacter</taxon>
    </lineage>
</organism>
<gene>
    <name evidence="4" type="primary">fabG_2</name>
    <name evidence="4" type="ORF">NCTC12475_00952</name>
</gene>
<keyword evidence="2 4" id="KW-0560">Oxidoreductase</keyword>
<dbReference type="PRINTS" id="PR00081">
    <property type="entry name" value="GDHRDH"/>
</dbReference>
<dbReference type="AlphaFoldDB" id="A0A381DJD0"/>
<dbReference type="STRING" id="32024.GCA_000788295_01800"/>
<dbReference type="PANTHER" id="PTHR42760:SF133">
    <property type="entry name" value="3-OXOACYL-[ACYL-CARRIER-PROTEIN] REDUCTASE"/>
    <property type="match status" value="1"/>
</dbReference>
<dbReference type="GeneID" id="93091375"/>
<dbReference type="GO" id="GO:0004316">
    <property type="term" value="F:3-oxoacyl-[acyl-carrier-protein] reductase (NADPH) activity"/>
    <property type="evidence" value="ECO:0007669"/>
    <property type="project" value="UniProtKB-EC"/>
</dbReference>
<dbReference type="RefSeq" id="WP_033916725.1">
    <property type="nucleotide sequence ID" value="NZ_CP043427.1"/>
</dbReference>
<dbReference type="Pfam" id="PF00106">
    <property type="entry name" value="adh_short"/>
    <property type="match status" value="1"/>
</dbReference>